<keyword evidence="1" id="KW-0812">Transmembrane</keyword>
<organism evidence="3 4">
    <name type="scientific">Bacillus lumedeiriae</name>
    <dbReference type="NCBI Taxonomy" id="3058829"/>
    <lineage>
        <taxon>Bacteria</taxon>
        <taxon>Bacillati</taxon>
        <taxon>Bacillota</taxon>
        <taxon>Bacilli</taxon>
        <taxon>Bacillales</taxon>
        <taxon>Bacillaceae</taxon>
        <taxon>Bacillus</taxon>
    </lineage>
</organism>
<feature type="transmembrane region" description="Helical" evidence="1">
    <location>
        <begin position="62"/>
        <end position="78"/>
    </location>
</feature>
<keyword evidence="1" id="KW-1133">Transmembrane helix</keyword>
<feature type="domain" description="Thioredoxin" evidence="2">
    <location>
        <begin position="10"/>
        <end position="100"/>
    </location>
</feature>
<dbReference type="EMBL" id="JAUIYO010000007">
    <property type="protein sequence ID" value="MFK2826122.1"/>
    <property type="molecule type" value="Genomic_DNA"/>
</dbReference>
<proteinExistence type="predicted"/>
<comment type="caution">
    <text evidence="3">The sequence shown here is derived from an EMBL/GenBank/DDBJ whole genome shotgun (WGS) entry which is preliminary data.</text>
</comment>
<dbReference type="SUPFAM" id="SSF52833">
    <property type="entry name" value="Thioredoxin-like"/>
    <property type="match status" value="1"/>
</dbReference>
<name>A0ABW8I9F3_9BACI</name>
<dbReference type="RefSeq" id="WP_404317074.1">
    <property type="nucleotide sequence ID" value="NZ_JAUIYO010000007.1"/>
</dbReference>
<accession>A0ABW8I9F3</accession>
<dbReference type="Proteomes" id="UP001619911">
    <property type="component" value="Unassembled WGS sequence"/>
</dbReference>
<evidence type="ECO:0000259" key="2">
    <source>
        <dbReference type="Pfam" id="PF00085"/>
    </source>
</evidence>
<reference evidence="3 4" key="1">
    <citation type="submission" date="2023-07" db="EMBL/GenBank/DDBJ databases">
        <title>Bacillus lucianemedeirus sp. nov, a new species isolated from an immunobiological production facility.</title>
        <authorList>
            <person name="Costa L.V."/>
            <person name="Miranda R.V.S.L."/>
            <person name="Brandao M.L.L."/>
            <person name="Reis C.M.F."/>
            <person name="Frazao A.M."/>
            <person name="Cruz F.V."/>
            <person name="Baio P.V.P."/>
            <person name="Veras J.F.C."/>
            <person name="Ramos J.N."/>
            <person name="Vieira V."/>
        </authorList>
    </citation>
    <scope>NUCLEOTIDE SEQUENCE [LARGE SCALE GENOMIC DNA]</scope>
    <source>
        <strain evidence="3 4">B190/17</strain>
    </source>
</reference>
<keyword evidence="4" id="KW-1185">Reference proteome</keyword>
<evidence type="ECO:0000313" key="3">
    <source>
        <dbReference type="EMBL" id="MFK2826122.1"/>
    </source>
</evidence>
<evidence type="ECO:0000256" key="1">
    <source>
        <dbReference type="SAM" id="Phobius"/>
    </source>
</evidence>
<evidence type="ECO:0000313" key="4">
    <source>
        <dbReference type="Proteomes" id="UP001619911"/>
    </source>
</evidence>
<gene>
    <name evidence="3" type="ORF">QYG89_10645</name>
</gene>
<dbReference type="Pfam" id="PF00085">
    <property type="entry name" value="Thioredoxin"/>
    <property type="match status" value="1"/>
</dbReference>
<sequence length="106" mass="12246">MEQITTMTVLQENLKKNPIVLLYISRRSCSVCHAVLPQVEELLLNYPKISSFHVDADDIPEVAGAFSVFTIPAVLFFVEQKEMFRKARFIPMEDLNDQIKKIYDLI</sequence>
<protein>
    <submittedName>
        <fullName evidence="3">Thioredoxin family protein</fullName>
    </submittedName>
</protein>
<dbReference type="Gene3D" id="3.40.30.10">
    <property type="entry name" value="Glutaredoxin"/>
    <property type="match status" value="1"/>
</dbReference>
<dbReference type="InterPro" id="IPR036249">
    <property type="entry name" value="Thioredoxin-like_sf"/>
</dbReference>
<dbReference type="CDD" id="cd02947">
    <property type="entry name" value="TRX_family"/>
    <property type="match status" value="1"/>
</dbReference>
<dbReference type="InterPro" id="IPR013766">
    <property type="entry name" value="Thioredoxin_domain"/>
</dbReference>
<keyword evidence="1" id="KW-0472">Membrane</keyword>